<dbReference type="RefSeq" id="WP_141199720.1">
    <property type="nucleotide sequence ID" value="NZ_CP041186.1"/>
</dbReference>
<accession>A0A4Y6PYM1</accession>
<evidence type="ECO:0000313" key="2">
    <source>
        <dbReference type="Proteomes" id="UP000315995"/>
    </source>
</evidence>
<dbReference type="OrthoDB" id="20942at2"/>
<dbReference type="InterPro" id="IPR018727">
    <property type="entry name" value="DUF2267"/>
</dbReference>
<organism evidence="1 2">
    <name type="scientific">Persicimonas caeni</name>
    <dbReference type="NCBI Taxonomy" id="2292766"/>
    <lineage>
        <taxon>Bacteria</taxon>
        <taxon>Deltaproteobacteria</taxon>
        <taxon>Bradymonadales</taxon>
        <taxon>Bradymonadaceae</taxon>
        <taxon>Persicimonas</taxon>
    </lineage>
</organism>
<dbReference type="InterPro" id="IPR038282">
    <property type="entry name" value="DUF2267_sf"/>
</dbReference>
<dbReference type="Pfam" id="PF10025">
    <property type="entry name" value="DUF2267"/>
    <property type="match status" value="1"/>
</dbReference>
<evidence type="ECO:0000313" key="1">
    <source>
        <dbReference type="EMBL" id="QDG53259.1"/>
    </source>
</evidence>
<keyword evidence="2" id="KW-1185">Reference proteome</keyword>
<gene>
    <name evidence="1" type="ORF">FIV42_21685</name>
</gene>
<dbReference type="Proteomes" id="UP000315995">
    <property type="component" value="Chromosome"/>
</dbReference>
<protein>
    <submittedName>
        <fullName evidence="1">DUF2267 domain-containing protein</fullName>
    </submittedName>
</protein>
<dbReference type="AlphaFoldDB" id="A0A4Y6PYM1"/>
<proteinExistence type="predicted"/>
<sequence>MSPTGIKSMDREVNVAMEWIIDAENEFGWDDRQKTFQAVRSTLHALRDRLTLEEAADLGAQLPTFLRGVYFEGFQPQKLPVKDRDVEDFLGHIRQEFKQMPVVDAELIAKKVFKVLCDHVSKGEMEDVIGMLPHDFDYLWEEGQVKRPSST</sequence>
<dbReference type="EMBL" id="CP041186">
    <property type="protein sequence ID" value="QDG53259.1"/>
    <property type="molecule type" value="Genomic_DNA"/>
</dbReference>
<dbReference type="Gene3D" id="1.10.490.110">
    <property type="entry name" value="Uncharacterized conserved protein DUF2267"/>
    <property type="match status" value="1"/>
</dbReference>
<reference evidence="1 2" key="1">
    <citation type="submission" date="2019-06" db="EMBL/GenBank/DDBJ databases">
        <title>Persicimonas caeni gen. nov., sp. nov., a predatory bacterium isolated from solar saltern.</title>
        <authorList>
            <person name="Wang S."/>
        </authorList>
    </citation>
    <scope>NUCLEOTIDE SEQUENCE [LARGE SCALE GENOMIC DNA]</scope>
    <source>
        <strain evidence="1 2">YN101</strain>
    </source>
</reference>
<name>A0A4Y6PYM1_PERCE</name>
<accession>A0A5B8YA38</accession>